<dbReference type="AlphaFoldDB" id="A0A6L7EWW8"/>
<organism evidence="2 3">
    <name type="scientific">Nocardioides flavescens</name>
    <dbReference type="NCBI Taxonomy" id="2691959"/>
    <lineage>
        <taxon>Bacteria</taxon>
        <taxon>Bacillati</taxon>
        <taxon>Actinomycetota</taxon>
        <taxon>Actinomycetes</taxon>
        <taxon>Propionibacteriales</taxon>
        <taxon>Nocardioidaceae</taxon>
        <taxon>Nocardioides</taxon>
    </lineage>
</organism>
<evidence type="ECO:0000313" key="3">
    <source>
        <dbReference type="Proteomes" id="UP000473325"/>
    </source>
</evidence>
<dbReference type="InterPro" id="IPR022062">
    <property type="entry name" value="DUF3618"/>
</dbReference>
<keyword evidence="1" id="KW-1133">Transmembrane helix</keyword>
<name>A0A6L7EWW8_9ACTN</name>
<gene>
    <name evidence="2" type="ORF">GRQ65_12335</name>
</gene>
<sequence length="65" mass="7116">MSQTPEQLEADIARQREELAATVTELQTKVEDRAKQTARQAAIVGGAAAAVFVVVLVVRKIRARR</sequence>
<accession>A0A6L7EWW8</accession>
<keyword evidence="1" id="KW-0472">Membrane</keyword>
<reference evidence="2 3" key="1">
    <citation type="submission" date="2019-12" db="EMBL/GenBank/DDBJ databases">
        <authorList>
            <person name="Kun Z."/>
        </authorList>
    </citation>
    <scope>NUCLEOTIDE SEQUENCE [LARGE SCALE GENOMIC DNA]</scope>
    <source>
        <strain evidence="2 3">YIM 123512</strain>
    </source>
</reference>
<evidence type="ECO:0000313" key="2">
    <source>
        <dbReference type="EMBL" id="MXG90336.1"/>
    </source>
</evidence>
<evidence type="ECO:0000256" key="1">
    <source>
        <dbReference type="SAM" id="Phobius"/>
    </source>
</evidence>
<protein>
    <submittedName>
        <fullName evidence="2">DUF3618 domain-containing protein</fullName>
    </submittedName>
</protein>
<keyword evidence="3" id="KW-1185">Reference proteome</keyword>
<keyword evidence="1" id="KW-0812">Transmembrane</keyword>
<dbReference type="RefSeq" id="WP_160878282.1">
    <property type="nucleotide sequence ID" value="NZ_WUEK01000007.1"/>
</dbReference>
<dbReference type="Pfam" id="PF12277">
    <property type="entry name" value="DUF3618"/>
    <property type="match status" value="1"/>
</dbReference>
<proteinExistence type="predicted"/>
<dbReference type="Proteomes" id="UP000473325">
    <property type="component" value="Unassembled WGS sequence"/>
</dbReference>
<dbReference type="EMBL" id="WUEK01000007">
    <property type="protein sequence ID" value="MXG90336.1"/>
    <property type="molecule type" value="Genomic_DNA"/>
</dbReference>
<feature type="transmembrane region" description="Helical" evidence="1">
    <location>
        <begin position="41"/>
        <end position="58"/>
    </location>
</feature>
<comment type="caution">
    <text evidence="2">The sequence shown here is derived from an EMBL/GenBank/DDBJ whole genome shotgun (WGS) entry which is preliminary data.</text>
</comment>